<dbReference type="Proteomes" id="UP000295023">
    <property type="component" value="Unassembled WGS sequence"/>
</dbReference>
<comment type="similarity">
    <text evidence="1">Belongs to the glycerophosphoryl diester phosphodiesterase family.</text>
</comment>
<reference evidence="8 9" key="1">
    <citation type="submission" date="2019-03" db="EMBL/GenBank/DDBJ databases">
        <title>Paracraurococcus aquatilis NE82 genome sequence.</title>
        <authorList>
            <person name="Zhao Y."/>
            <person name="Du Z."/>
        </authorList>
    </citation>
    <scope>NUCLEOTIDE SEQUENCE [LARGE SCALE GENOMIC DNA]</scope>
    <source>
        <strain evidence="8 9">NE82</strain>
    </source>
</reference>
<keyword evidence="5" id="KW-0378">Hydrolase</keyword>
<evidence type="ECO:0000256" key="1">
    <source>
        <dbReference type="ARBA" id="ARBA00007277"/>
    </source>
</evidence>
<dbReference type="Gene3D" id="3.20.20.190">
    <property type="entry name" value="Phosphatidylinositol (PI) phosphodiesterase"/>
    <property type="match status" value="1"/>
</dbReference>
<organism evidence="8 9">
    <name type="scientific">Roseicella aquatilis</name>
    <dbReference type="NCBI Taxonomy" id="2527868"/>
    <lineage>
        <taxon>Bacteria</taxon>
        <taxon>Pseudomonadati</taxon>
        <taxon>Pseudomonadota</taxon>
        <taxon>Alphaproteobacteria</taxon>
        <taxon>Acetobacterales</taxon>
        <taxon>Roseomonadaceae</taxon>
        <taxon>Roseicella</taxon>
    </lineage>
</organism>
<protein>
    <recommendedName>
        <fullName evidence="2">glycerophosphodiester phosphodiesterase</fullName>
        <ecNumber evidence="2">3.1.4.46</ecNumber>
    </recommendedName>
</protein>
<dbReference type="InterPro" id="IPR017946">
    <property type="entry name" value="PLC-like_Pdiesterase_TIM-brl"/>
</dbReference>
<dbReference type="AlphaFoldDB" id="A0A4R4D4Z1"/>
<proteinExistence type="inferred from homology"/>
<dbReference type="Pfam" id="PF03009">
    <property type="entry name" value="GDPD"/>
    <property type="match status" value="1"/>
</dbReference>
<dbReference type="PROSITE" id="PS51704">
    <property type="entry name" value="GP_PDE"/>
    <property type="match status" value="1"/>
</dbReference>
<dbReference type="GO" id="GO:0042597">
    <property type="term" value="C:periplasmic space"/>
    <property type="evidence" value="ECO:0007669"/>
    <property type="project" value="TreeGrafter"/>
</dbReference>
<comment type="caution">
    <text evidence="8">The sequence shown here is derived from an EMBL/GenBank/DDBJ whole genome shotgun (WGS) entry which is preliminary data.</text>
</comment>
<comment type="catalytic activity">
    <reaction evidence="6">
        <text>a sn-glycero-3-phosphodiester + H2O = an alcohol + sn-glycerol 3-phosphate + H(+)</text>
        <dbReference type="Rhea" id="RHEA:12969"/>
        <dbReference type="ChEBI" id="CHEBI:15377"/>
        <dbReference type="ChEBI" id="CHEBI:15378"/>
        <dbReference type="ChEBI" id="CHEBI:30879"/>
        <dbReference type="ChEBI" id="CHEBI:57597"/>
        <dbReference type="ChEBI" id="CHEBI:83408"/>
        <dbReference type="EC" id="3.1.4.46"/>
    </reaction>
</comment>
<evidence type="ECO:0000259" key="7">
    <source>
        <dbReference type="PROSITE" id="PS51704"/>
    </source>
</evidence>
<dbReference type="EC" id="3.1.4.46" evidence="2"/>
<dbReference type="GO" id="GO:0006071">
    <property type="term" value="P:glycerol metabolic process"/>
    <property type="evidence" value="ECO:0007669"/>
    <property type="project" value="UniProtKB-KW"/>
</dbReference>
<evidence type="ECO:0000256" key="4">
    <source>
        <dbReference type="ARBA" id="ARBA00022798"/>
    </source>
</evidence>
<dbReference type="InterPro" id="IPR030395">
    <property type="entry name" value="GP_PDE_dom"/>
</dbReference>
<dbReference type="GO" id="GO:0008889">
    <property type="term" value="F:glycerophosphodiester phosphodiesterase activity"/>
    <property type="evidence" value="ECO:0007669"/>
    <property type="project" value="UniProtKB-EC"/>
</dbReference>
<dbReference type="SUPFAM" id="SSF51695">
    <property type="entry name" value="PLC-like phosphodiesterases"/>
    <property type="match status" value="1"/>
</dbReference>
<sequence>MDAFGTLNGDPPLVIGHRGASGLRPEHTLEAYSLAIELGADFIEPDVVPTKDGVLIARHEPALGGTTDVASHPEYADRRTTKVIDGVTYKDDWFAENFTLAEIKTLRAVEVTGAKPWAVRR</sequence>
<feature type="domain" description="GP-PDE" evidence="7">
    <location>
        <begin position="12"/>
        <end position="121"/>
    </location>
</feature>
<dbReference type="GO" id="GO:0006629">
    <property type="term" value="P:lipid metabolic process"/>
    <property type="evidence" value="ECO:0007669"/>
    <property type="project" value="InterPro"/>
</dbReference>
<evidence type="ECO:0000256" key="6">
    <source>
        <dbReference type="ARBA" id="ARBA00047512"/>
    </source>
</evidence>
<dbReference type="PANTHER" id="PTHR43620:SF7">
    <property type="entry name" value="GLYCEROPHOSPHODIESTER PHOSPHODIESTERASE GDPD5-RELATED"/>
    <property type="match status" value="1"/>
</dbReference>
<keyword evidence="4" id="KW-0319">Glycerol metabolism</keyword>
<dbReference type="PANTHER" id="PTHR43620">
    <property type="entry name" value="GLYCEROPHOSPHORYL DIESTER PHOSPHODIESTERASE"/>
    <property type="match status" value="1"/>
</dbReference>
<gene>
    <name evidence="8" type="ORF">EXY23_24005</name>
</gene>
<evidence type="ECO:0000256" key="2">
    <source>
        <dbReference type="ARBA" id="ARBA00012247"/>
    </source>
</evidence>
<evidence type="ECO:0000313" key="9">
    <source>
        <dbReference type="Proteomes" id="UP000295023"/>
    </source>
</evidence>
<evidence type="ECO:0000256" key="3">
    <source>
        <dbReference type="ARBA" id="ARBA00022729"/>
    </source>
</evidence>
<evidence type="ECO:0000256" key="5">
    <source>
        <dbReference type="ARBA" id="ARBA00022801"/>
    </source>
</evidence>
<keyword evidence="3" id="KW-0732">Signal</keyword>
<evidence type="ECO:0000313" key="8">
    <source>
        <dbReference type="EMBL" id="TCZ53876.1"/>
    </source>
</evidence>
<accession>A0A4R4D4Z1</accession>
<dbReference type="OrthoDB" id="9795622at2"/>
<keyword evidence="9" id="KW-1185">Reference proteome</keyword>
<dbReference type="EMBL" id="SKBM01000036">
    <property type="protein sequence ID" value="TCZ53876.1"/>
    <property type="molecule type" value="Genomic_DNA"/>
</dbReference>
<name>A0A4R4D4Z1_9PROT</name>